<name>A0A915JHL5_ROMCU</name>
<evidence type="ECO:0000313" key="2">
    <source>
        <dbReference type="WBParaSite" id="nRc.2.0.1.t25596-RA"/>
    </source>
</evidence>
<proteinExistence type="predicted"/>
<protein>
    <submittedName>
        <fullName evidence="2">Uncharacterized protein</fullName>
    </submittedName>
</protein>
<keyword evidence="1" id="KW-1185">Reference proteome</keyword>
<dbReference type="AlphaFoldDB" id="A0A915JHL5"/>
<dbReference type="WBParaSite" id="nRc.2.0.1.t25596-RA">
    <property type="protein sequence ID" value="nRc.2.0.1.t25596-RA"/>
    <property type="gene ID" value="nRc.2.0.1.g25596"/>
</dbReference>
<evidence type="ECO:0000313" key="1">
    <source>
        <dbReference type="Proteomes" id="UP000887565"/>
    </source>
</evidence>
<organism evidence="1 2">
    <name type="scientific">Romanomermis culicivorax</name>
    <name type="common">Nematode worm</name>
    <dbReference type="NCBI Taxonomy" id="13658"/>
    <lineage>
        <taxon>Eukaryota</taxon>
        <taxon>Metazoa</taxon>
        <taxon>Ecdysozoa</taxon>
        <taxon>Nematoda</taxon>
        <taxon>Enoplea</taxon>
        <taxon>Dorylaimia</taxon>
        <taxon>Mermithida</taxon>
        <taxon>Mermithoidea</taxon>
        <taxon>Mermithidae</taxon>
        <taxon>Romanomermis</taxon>
    </lineage>
</organism>
<sequence length="250" mass="28556">MTYPNYVFIIPNFISPSFTPWEPWQDQAINSSTAAQYILIYKSVVVTDSYVISSQISTKQNSFIDDYVDKHEQEFRNYSSDDSIVFVLSRPFPDDDIRVTNITGTPDWGTPGNKPINDTPACGFSGELCRSLASSRMTIMSRENTFAHAASRYSLTRINQPHDVLVGLYFGQRVWAKKYNKLGRISFKKEDLIYIKASRNFKPNSEVQSPIIGDENRRCFSLLNWAFFKLPIHSIESSTVADKNPGIFLF</sequence>
<dbReference type="Proteomes" id="UP000887565">
    <property type="component" value="Unplaced"/>
</dbReference>
<accession>A0A915JHL5</accession>
<reference evidence="2" key="1">
    <citation type="submission" date="2022-11" db="UniProtKB">
        <authorList>
            <consortium name="WormBaseParasite"/>
        </authorList>
    </citation>
    <scope>IDENTIFICATION</scope>
</reference>